<dbReference type="EMBL" id="LT558120">
    <property type="protein sequence ID" value="SAM79674.1"/>
    <property type="molecule type" value="Genomic_DNA"/>
</dbReference>
<feature type="chain" id="PRO_5027158797" description="Alpha-L-arabinofuranosidase" evidence="1">
    <location>
        <begin position="21"/>
        <end position="133"/>
    </location>
</feature>
<name>A0A1K0G0J4_9BASI</name>
<keyword evidence="1" id="KW-0732">Signal</keyword>
<dbReference type="PANTHER" id="PTHR39447">
    <property type="entry name" value="ALPHA-L-ARABINOFURANOSIDASE B"/>
    <property type="match status" value="1"/>
</dbReference>
<feature type="domain" description="Alpha-L-arabinofuranosidase B catalytic" evidence="2">
    <location>
        <begin position="48"/>
        <end position="132"/>
    </location>
</feature>
<dbReference type="UniPathway" id="UPA00667"/>
<dbReference type="AlphaFoldDB" id="A0A1K0G0J4"/>
<evidence type="ECO:0000313" key="3">
    <source>
        <dbReference type="EMBL" id="SAM79674.1"/>
    </source>
</evidence>
<keyword evidence="1" id="KW-0624">Polysaccharide degradation</keyword>
<comment type="similarity">
    <text evidence="1">Belongs to the glycosyl hydrolase 54 family.</text>
</comment>
<dbReference type="GO" id="GO:0045490">
    <property type="term" value="P:pectin catabolic process"/>
    <property type="evidence" value="ECO:0007669"/>
    <property type="project" value="TreeGrafter"/>
</dbReference>
<sequence length="133" mass="14314">MLFGNLAPLILLSGLRLVYEEGPQKRSGLHGNNVPAEITFHRPHSLTLDDSSNLWAIRGGNAQSGDLSTFYNGQRPQGYYPMNKEGAIILGIGGDNSHSGQDTFYEGVMTAGYPSDTTENAVQANIVAARYAV</sequence>
<dbReference type="EC" id="3.2.1.55" evidence="1"/>
<feature type="signal peptide" evidence="1">
    <location>
        <begin position="1"/>
        <end position="20"/>
    </location>
</feature>
<evidence type="ECO:0000259" key="2">
    <source>
        <dbReference type="Pfam" id="PF09206"/>
    </source>
</evidence>
<comment type="catalytic activity">
    <reaction evidence="1">
        <text>Hydrolysis of terminal non-reducing alpha-L-arabinofuranoside residues in alpha-L-arabinosides.</text>
        <dbReference type="EC" id="3.2.1.55"/>
    </reaction>
</comment>
<dbReference type="InterPro" id="IPR038964">
    <property type="entry name" value="ABFB"/>
</dbReference>
<reference evidence="4" key="1">
    <citation type="submission" date="2016-04" db="EMBL/GenBank/DDBJ databases">
        <authorList>
            <person name="Guldener U."/>
            <person name="Guldener U."/>
        </authorList>
    </citation>
    <scope>NUCLEOTIDE SEQUENCE [LARGE SCALE GENOMIC DNA]</scope>
    <source>
        <strain evidence="4">UB2112</strain>
    </source>
</reference>
<dbReference type="GO" id="GO:0046373">
    <property type="term" value="P:L-arabinose metabolic process"/>
    <property type="evidence" value="ECO:0007669"/>
    <property type="project" value="UniProtKB-UniRule"/>
</dbReference>
<dbReference type="InterPro" id="IPR015289">
    <property type="entry name" value="A-L-arabinofuranosidase_B_cat"/>
</dbReference>
<dbReference type="Gene3D" id="2.60.120.200">
    <property type="match status" value="1"/>
</dbReference>
<comment type="pathway">
    <text evidence="1">Glycan metabolism; L-arabinan degradation.</text>
</comment>
<dbReference type="GO" id="GO:0045493">
    <property type="term" value="P:xylan catabolic process"/>
    <property type="evidence" value="ECO:0007669"/>
    <property type="project" value="UniProtKB-KW"/>
</dbReference>
<dbReference type="PANTHER" id="PTHR39447:SF2">
    <property type="entry name" value="ALPHA-L-ARABINOFURANOSIDASE B"/>
    <property type="match status" value="1"/>
</dbReference>
<gene>
    <name evidence="3" type="ORF">UBRO_20565</name>
</gene>
<comment type="subcellular location">
    <subcellularLocation>
        <location evidence="1">Secreted</location>
    </subcellularLocation>
</comment>
<dbReference type="GO" id="GO:0046556">
    <property type="term" value="F:alpha-L-arabinofuranosidase activity"/>
    <property type="evidence" value="ECO:0007669"/>
    <property type="project" value="UniProtKB-UniRule"/>
</dbReference>
<keyword evidence="1" id="KW-0378">Hydrolase</keyword>
<keyword evidence="1" id="KW-0964">Secreted</keyword>
<protein>
    <recommendedName>
        <fullName evidence="1">Alpha-L-arabinofuranosidase</fullName>
        <ecNumber evidence="1">3.2.1.55</ecNumber>
    </recommendedName>
</protein>
<evidence type="ECO:0000256" key="1">
    <source>
        <dbReference type="RuleBase" id="RU367111"/>
    </source>
</evidence>
<evidence type="ECO:0000313" key="4">
    <source>
        <dbReference type="Proteomes" id="UP000179920"/>
    </source>
</evidence>
<accession>A0A1K0G0J4</accession>
<dbReference type="GO" id="GO:0005576">
    <property type="term" value="C:extracellular region"/>
    <property type="evidence" value="ECO:0007669"/>
    <property type="project" value="UniProtKB-SubCell"/>
</dbReference>
<keyword evidence="1" id="KW-0326">Glycosidase</keyword>
<dbReference type="GO" id="GO:0031222">
    <property type="term" value="P:arabinan catabolic process"/>
    <property type="evidence" value="ECO:0007669"/>
    <property type="project" value="UniProtKB-UniRule"/>
</dbReference>
<keyword evidence="1" id="KW-0858">Xylan degradation</keyword>
<dbReference type="SUPFAM" id="SSF49899">
    <property type="entry name" value="Concanavalin A-like lectins/glucanases"/>
    <property type="match status" value="1"/>
</dbReference>
<dbReference type="Pfam" id="PF09206">
    <property type="entry name" value="ArabFuran-catal"/>
    <property type="match status" value="1"/>
</dbReference>
<dbReference type="Proteomes" id="UP000179920">
    <property type="component" value="Chromosome IV"/>
</dbReference>
<dbReference type="OrthoDB" id="157622at2759"/>
<organism evidence="3 4">
    <name type="scientific">Ustilago bromivora</name>
    <dbReference type="NCBI Taxonomy" id="307758"/>
    <lineage>
        <taxon>Eukaryota</taxon>
        <taxon>Fungi</taxon>
        <taxon>Dikarya</taxon>
        <taxon>Basidiomycota</taxon>
        <taxon>Ustilaginomycotina</taxon>
        <taxon>Ustilaginomycetes</taxon>
        <taxon>Ustilaginales</taxon>
        <taxon>Ustilaginaceae</taxon>
        <taxon>Ustilago</taxon>
    </lineage>
</organism>
<proteinExistence type="inferred from homology"/>
<dbReference type="InterPro" id="IPR013320">
    <property type="entry name" value="ConA-like_dom_sf"/>
</dbReference>
<keyword evidence="1" id="KW-0119">Carbohydrate metabolism</keyword>